<dbReference type="EMBL" id="AMZY02000019">
    <property type="protein sequence ID" value="EMS31420.1"/>
    <property type="molecule type" value="Genomic_DNA"/>
</dbReference>
<keyword evidence="3" id="KW-1185">Reference proteome</keyword>
<dbReference type="STRING" id="1239962.C943_02075"/>
<reference evidence="2" key="1">
    <citation type="submission" date="2013-01" db="EMBL/GenBank/DDBJ databases">
        <title>Genome assembly of Mariniradius saccharolyticus AK6.</title>
        <authorList>
            <person name="Vaidya B."/>
            <person name="Khatri I."/>
            <person name="Tanuku N.R.S."/>
            <person name="Subramanian S."/>
            <person name="Pinnaka A."/>
        </authorList>
    </citation>
    <scope>NUCLEOTIDE SEQUENCE [LARGE SCALE GENOMIC DNA]</scope>
    <source>
        <strain evidence="2">AK6</strain>
    </source>
</reference>
<dbReference type="Pfam" id="PF10543">
    <property type="entry name" value="ORF6N"/>
    <property type="match status" value="1"/>
</dbReference>
<dbReference type="InterPro" id="IPR018873">
    <property type="entry name" value="KilA-N_DNA-bd_domain"/>
</dbReference>
<dbReference type="AlphaFoldDB" id="M7X1R0"/>
<dbReference type="Proteomes" id="UP000010953">
    <property type="component" value="Unassembled WGS sequence"/>
</dbReference>
<name>M7X1R0_9BACT</name>
<evidence type="ECO:0000259" key="1">
    <source>
        <dbReference type="Pfam" id="PF10543"/>
    </source>
</evidence>
<dbReference type="eggNOG" id="COG0449">
    <property type="taxonomic scope" value="Bacteria"/>
</dbReference>
<comment type="caution">
    <text evidence="2">The sequence shown here is derived from an EMBL/GenBank/DDBJ whole genome shotgun (WGS) entry which is preliminary data.</text>
</comment>
<accession>M7X1R0</accession>
<proteinExistence type="predicted"/>
<organism evidence="2 3">
    <name type="scientific">Mariniradius saccharolyticus AK6</name>
    <dbReference type="NCBI Taxonomy" id="1239962"/>
    <lineage>
        <taxon>Bacteria</taxon>
        <taxon>Pseudomonadati</taxon>
        <taxon>Bacteroidota</taxon>
        <taxon>Cytophagia</taxon>
        <taxon>Cytophagales</taxon>
        <taxon>Cyclobacteriaceae</taxon>
        <taxon>Mariniradius</taxon>
    </lineage>
</organism>
<evidence type="ECO:0000313" key="2">
    <source>
        <dbReference type="EMBL" id="EMS31420.1"/>
    </source>
</evidence>
<gene>
    <name evidence="2" type="ORF">C943_02075</name>
</gene>
<evidence type="ECO:0000313" key="3">
    <source>
        <dbReference type="Proteomes" id="UP000010953"/>
    </source>
</evidence>
<dbReference type="InParanoid" id="M7X1R0"/>
<sequence length="162" mass="19165">MMDSDLAEMYGVETKVLNQAVKRNLDRFPEDFMFQLTVEEWEGLKAEFEEQKGRDFLRSQIVTLEDGRGRHRKYLPYVFTEQGVAMLSSVLNSPTAIQVNISIMRVFVKMRQWATNYEGLVKRIEELSQNQSEHNEHIRNIYQIIEELIRPGYSERNRIGFK</sequence>
<feature type="domain" description="KilA-N DNA-binding" evidence="1">
    <location>
        <begin position="1"/>
        <end position="90"/>
    </location>
</feature>
<protein>
    <recommendedName>
        <fullName evidence="1">KilA-N DNA-binding domain-containing protein</fullName>
    </recommendedName>
</protein>